<organism evidence="3">
    <name type="scientific">uncultured Paludibacter sp</name>
    <dbReference type="NCBI Taxonomy" id="497635"/>
    <lineage>
        <taxon>Bacteria</taxon>
        <taxon>Pseudomonadati</taxon>
        <taxon>Bacteroidota</taxon>
        <taxon>Bacteroidia</taxon>
        <taxon>Bacteroidales</taxon>
        <taxon>Paludibacteraceae</taxon>
        <taxon>Paludibacter</taxon>
        <taxon>environmental samples</taxon>
    </lineage>
</organism>
<dbReference type="PANTHER" id="PTHR34977:SF1">
    <property type="entry name" value="UPF0337 PROTEIN YJBJ"/>
    <property type="match status" value="1"/>
</dbReference>
<evidence type="ECO:0000256" key="1">
    <source>
        <dbReference type="ARBA" id="ARBA00009129"/>
    </source>
</evidence>
<dbReference type="PANTHER" id="PTHR34977">
    <property type="entry name" value="UPF0337 PROTEIN YJBJ"/>
    <property type="match status" value="1"/>
</dbReference>
<dbReference type="Pfam" id="PF05532">
    <property type="entry name" value="CsbD"/>
    <property type="match status" value="1"/>
</dbReference>
<dbReference type="EMBL" id="UPXZ01000033">
    <property type="protein sequence ID" value="VBB46470.1"/>
    <property type="molecule type" value="Genomic_DNA"/>
</dbReference>
<evidence type="ECO:0000259" key="2">
    <source>
        <dbReference type="Pfam" id="PF05532"/>
    </source>
</evidence>
<dbReference type="InterPro" id="IPR050423">
    <property type="entry name" value="UPF0337_stress_rsp"/>
</dbReference>
<comment type="similarity">
    <text evidence="1">Belongs to the UPF0337 (CsbD) family.</text>
</comment>
<evidence type="ECO:0000313" key="3">
    <source>
        <dbReference type="EMBL" id="VBB46470.1"/>
    </source>
</evidence>
<dbReference type="SUPFAM" id="SSF69047">
    <property type="entry name" value="Hypothetical protein YjbJ"/>
    <property type="match status" value="1"/>
</dbReference>
<reference evidence="3" key="1">
    <citation type="submission" date="2018-07" db="EMBL/GenBank/DDBJ databases">
        <authorList>
            <consortium name="Genoscope - CEA"/>
            <person name="William W."/>
        </authorList>
    </citation>
    <scope>NUCLEOTIDE SEQUENCE</scope>
    <source>
        <strain evidence="3">IK1</strain>
    </source>
</reference>
<dbReference type="AlphaFoldDB" id="A0A653AEW3"/>
<sequence length="70" mass="8337">MDNSRLKGVWEQLKGKAKQEWGELTDDDLKYEEGREDEMFGKLQSKLGKTKDEIANWFEKQMDKLENKLE</sequence>
<feature type="domain" description="CsbD-like" evidence="2">
    <location>
        <begin position="5"/>
        <end position="54"/>
    </location>
</feature>
<proteinExistence type="inferred from homology"/>
<accession>A0A653AEW3</accession>
<name>A0A653AEW3_9BACT</name>
<gene>
    <name evidence="3" type="ORF">TRIP_D390085</name>
</gene>
<dbReference type="InterPro" id="IPR008462">
    <property type="entry name" value="CsbD"/>
</dbReference>
<dbReference type="InterPro" id="IPR036629">
    <property type="entry name" value="YjbJ_sf"/>
</dbReference>
<protein>
    <submittedName>
        <fullName evidence="3">CsbD-like protein</fullName>
    </submittedName>
</protein>
<dbReference type="Gene3D" id="1.10.1470.10">
    <property type="entry name" value="YjbJ"/>
    <property type="match status" value="1"/>
</dbReference>